<feature type="region of interest" description="Disordered" evidence="1">
    <location>
        <begin position="1"/>
        <end position="26"/>
    </location>
</feature>
<proteinExistence type="predicted"/>
<dbReference type="EMBL" id="JANPWB010000011">
    <property type="protein sequence ID" value="KAJ1123605.1"/>
    <property type="molecule type" value="Genomic_DNA"/>
</dbReference>
<sequence>MDTRATQLRRKCTNDRATHNRQTKSPDLWEGDTVLIKDQHPGGKFSTPFEKVWKVLQVKGTIVTVRWKDPEVTTTCPGSRRLDSVAVMKEKIGEARNLGTWPEKEQRTH</sequence>
<dbReference type="Proteomes" id="UP001066276">
    <property type="component" value="Chromosome 7"/>
</dbReference>
<reference evidence="2" key="1">
    <citation type="journal article" date="2022" name="bioRxiv">
        <title>Sequencing and chromosome-scale assembly of the giantPleurodeles waltlgenome.</title>
        <authorList>
            <person name="Brown T."/>
            <person name="Elewa A."/>
            <person name="Iarovenko S."/>
            <person name="Subramanian E."/>
            <person name="Araus A.J."/>
            <person name="Petzold A."/>
            <person name="Susuki M."/>
            <person name="Suzuki K.-i.T."/>
            <person name="Hayashi T."/>
            <person name="Toyoda A."/>
            <person name="Oliveira C."/>
            <person name="Osipova E."/>
            <person name="Leigh N.D."/>
            <person name="Simon A."/>
            <person name="Yun M.H."/>
        </authorList>
    </citation>
    <scope>NUCLEOTIDE SEQUENCE</scope>
    <source>
        <strain evidence="2">20211129_DDA</strain>
        <tissue evidence="2">Liver</tissue>
    </source>
</reference>
<gene>
    <name evidence="2" type="ORF">NDU88_002073</name>
</gene>
<dbReference type="AlphaFoldDB" id="A0AAV7PEA4"/>
<evidence type="ECO:0000256" key="1">
    <source>
        <dbReference type="SAM" id="MobiDB-lite"/>
    </source>
</evidence>
<name>A0AAV7PEA4_PLEWA</name>
<protein>
    <submittedName>
        <fullName evidence="2">Uncharacterized protein</fullName>
    </submittedName>
</protein>
<evidence type="ECO:0000313" key="3">
    <source>
        <dbReference type="Proteomes" id="UP001066276"/>
    </source>
</evidence>
<comment type="caution">
    <text evidence="2">The sequence shown here is derived from an EMBL/GenBank/DDBJ whole genome shotgun (WGS) entry which is preliminary data.</text>
</comment>
<accession>A0AAV7PEA4</accession>
<keyword evidence="3" id="KW-1185">Reference proteome</keyword>
<organism evidence="2 3">
    <name type="scientific">Pleurodeles waltl</name>
    <name type="common">Iberian ribbed newt</name>
    <dbReference type="NCBI Taxonomy" id="8319"/>
    <lineage>
        <taxon>Eukaryota</taxon>
        <taxon>Metazoa</taxon>
        <taxon>Chordata</taxon>
        <taxon>Craniata</taxon>
        <taxon>Vertebrata</taxon>
        <taxon>Euteleostomi</taxon>
        <taxon>Amphibia</taxon>
        <taxon>Batrachia</taxon>
        <taxon>Caudata</taxon>
        <taxon>Salamandroidea</taxon>
        <taxon>Salamandridae</taxon>
        <taxon>Pleurodelinae</taxon>
        <taxon>Pleurodeles</taxon>
    </lineage>
</organism>
<evidence type="ECO:0000313" key="2">
    <source>
        <dbReference type="EMBL" id="KAJ1123605.1"/>
    </source>
</evidence>